<name>A0A409VZ72_9AGAR</name>
<sequence>MIARRWSGQHTKSTLQNKEGSKIYSRNARYTNRHHVLFCYPGLPYSMCATCRKIIVDLQARSRIYTLDTEQDEENEKNIEIARPRACTKRNAIIQRTLSLTTPLVDTQSVSNILRACTLTSSPQVRNEEMTERNQQQADLNRRPTFHPERIHRPTFNA</sequence>
<organism evidence="2 3">
    <name type="scientific">Gymnopilus dilepis</name>
    <dbReference type="NCBI Taxonomy" id="231916"/>
    <lineage>
        <taxon>Eukaryota</taxon>
        <taxon>Fungi</taxon>
        <taxon>Dikarya</taxon>
        <taxon>Basidiomycota</taxon>
        <taxon>Agaricomycotina</taxon>
        <taxon>Agaricomycetes</taxon>
        <taxon>Agaricomycetidae</taxon>
        <taxon>Agaricales</taxon>
        <taxon>Agaricineae</taxon>
        <taxon>Hymenogastraceae</taxon>
        <taxon>Gymnopilus</taxon>
    </lineage>
</organism>
<dbReference type="AlphaFoldDB" id="A0A409VZ72"/>
<feature type="compositionally biased region" description="Polar residues" evidence="1">
    <location>
        <begin position="8"/>
        <end position="18"/>
    </location>
</feature>
<feature type="region of interest" description="Disordered" evidence="1">
    <location>
        <begin position="124"/>
        <end position="158"/>
    </location>
</feature>
<evidence type="ECO:0000313" key="3">
    <source>
        <dbReference type="Proteomes" id="UP000284706"/>
    </source>
</evidence>
<accession>A0A409VZ72</accession>
<proteinExistence type="predicted"/>
<dbReference type="Proteomes" id="UP000284706">
    <property type="component" value="Unassembled WGS sequence"/>
</dbReference>
<feature type="compositionally biased region" description="Basic and acidic residues" evidence="1">
    <location>
        <begin position="140"/>
        <end position="152"/>
    </location>
</feature>
<dbReference type="EMBL" id="NHYE01005498">
    <property type="protein sequence ID" value="PPQ71540.1"/>
    <property type="molecule type" value="Genomic_DNA"/>
</dbReference>
<gene>
    <name evidence="2" type="ORF">CVT26_010400</name>
</gene>
<comment type="caution">
    <text evidence="2">The sequence shown here is derived from an EMBL/GenBank/DDBJ whole genome shotgun (WGS) entry which is preliminary data.</text>
</comment>
<dbReference type="InParanoid" id="A0A409VZ72"/>
<keyword evidence="3" id="KW-1185">Reference proteome</keyword>
<feature type="region of interest" description="Disordered" evidence="1">
    <location>
        <begin position="1"/>
        <end position="20"/>
    </location>
</feature>
<protein>
    <submittedName>
        <fullName evidence="2">Uncharacterized protein</fullName>
    </submittedName>
</protein>
<reference evidence="2 3" key="1">
    <citation type="journal article" date="2018" name="Evol. Lett.">
        <title>Horizontal gene cluster transfer increased hallucinogenic mushroom diversity.</title>
        <authorList>
            <person name="Reynolds H.T."/>
            <person name="Vijayakumar V."/>
            <person name="Gluck-Thaler E."/>
            <person name="Korotkin H.B."/>
            <person name="Matheny P.B."/>
            <person name="Slot J.C."/>
        </authorList>
    </citation>
    <scope>NUCLEOTIDE SEQUENCE [LARGE SCALE GENOMIC DNA]</scope>
    <source>
        <strain evidence="2 3">SRW20</strain>
    </source>
</reference>
<evidence type="ECO:0000256" key="1">
    <source>
        <dbReference type="SAM" id="MobiDB-lite"/>
    </source>
</evidence>
<evidence type="ECO:0000313" key="2">
    <source>
        <dbReference type="EMBL" id="PPQ71540.1"/>
    </source>
</evidence>